<keyword evidence="9" id="KW-1185">Reference proteome</keyword>
<dbReference type="InterPro" id="IPR011766">
    <property type="entry name" value="TPP_enzyme_TPP-bd"/>
</dbReference>
<comment type="similarity">
    <text evidence="2 4">Belongs to the TPP enzyme family.</text>
</comment>
<dbReference type="SUPFAM" id="SSF52518">
    <property type="entry name" value="Thiamin diphosphate-binding fold (THDP-binding)"/>
    <property type="match status" value="2"/>
</dbReference>
<name>A0A9Q9ECP5_9PEZI</name>
<evidence type="ECO:0000256" key="3">
    <source>
        <dbReference type="ARBA" id="ARBA00023052"/>
    </source>
</evidence>
<keyword evidence="3 4" id="KW-0786">Thiamine pyrophosphate</keyword>
<evidence type="ECO:0000256" key="2">
    <source>
        <dbReference type="ARBA" id="ARBA00007812"/>
    </source>
</evidence>
<dbReference type="Pfam" id="PF00205">
    <property type="entry name" value="TPP_enzyme_M"/>
    <property type="match status" value="1"/>
</dbReference>
<comment type="cofactor">
    <cofactor evidence="1">
        <name>thiamine diphosphate</name>
        <dbReference type="ChEBI" id="CHEBI:58937"/>
    </cofactor>
</comment>
<protein>
    <submittedName>
        <fullName evidence="8">Thiamine pyrophosphate enzyme TPP-binding, thiamine pyrophosphate enzyme, central</fullName>
    </submittedName>
</protein>
<dbReference type="InterPro" id="IPR012001">
    <property type="entry name" value="Thiamin_PyroP_enz_TPP-bd_dom"/>
</dbReference>
<evidence type="ECO:0000259" key="5">
    <source>
        <dbReference type="Pfam" id="PF00205"/>
    </source>
</evidence>
<dbReference type="PANTHER" id="PTHR18968">
    <property type="entry name" value="THIAMINE PYROPHOSPHATE ENZYMES"/>
    <property type="match status" value="1"/>
</dbReference>
<reference evidence="8" key="1">
    <citation type="submission" date="2022-06" db="EMBL/GenBank/DDBJ databases">
        <title>Complete genome sequences of two strains of the flax pathogen Septoria linicola.</title>
        <authorList>
            <person name="Lapalu N."/>
            <person name="Simon A."/>
            <person name="Demenou B."/>
            <person name="Paumier D."/>
            <person name="Guillot M.-P."/>
            <person name="Gout L."/>
            <person name="Valade R."/>
        </authorList>
    </citation>
    <scope>NUCLEOTIDE SEQUENCE</scope>
    <source>
        <strain evidence="8">SE15195</strain>
    </source>
</reference>
<dbReference type="InterPro" id="IPR029035">
    <property type="entry name" value="DHS-like_NAD/FAD-binding_dom"/>
</dbReference>
<dbReference type="Pfam" id="PF02775">
    <property type="entry name" value="TPP_enzyme_C"/>
    <property type="match status" value="1"/>
</dbReference>
<dbReference type="EMBL" id="CP099418">
    <property type="protein sequence ID" value="USW46921.1"/>
    <property type="molecule type" value="Genomic_DNA"/>
</dbReference>
<evidence type="ECO:0000256" key="1">
    <source>
        <dbReference type="ARBA" id="ARBA00001964"/>
    </source>
</evidence>
<dbReference type="InterPro" id="IPR012000">
    <property type="entry name" value="Thiamin_PyroP_enz_cen_dom"/>
</dbReference>
<dbReference type="CDD" id="cd07035">
    <property type="entry name" value="TPP_PYR_POX_like"/>
    <property type="match status" value="1"/>
</dbReference>
<dbReference type="InterPro" id="IPR029061">
    <property type="entry name" value="THDP-binding"/>
</dbReference>
<dbReference type="GO" id="GO:0050660">
    <property type="term" value="F:flavin adenine dinucleotide binding"/>
    <property type="evidence" value="ECO:0007669"/>
    <property type="project" value="TreeGrafter"/>
</dbReference>
<accession>A0A9Q9ECP5</accession>
<dbReference type="AlphaFoldDB" id="A0A9Q9ECP5"/>
<feature type="domain" description="Thiamine pyrophosphate enzyme central" evidence="5">
    <location>
        <begin position="206"/>
        <end position="335"/>
    </location>
</feature>
<dbReference type="GO" id="GO:0030976">
    <property type="term" value="F:thiamine pyrophosphate binding"/>
    <property type="evidence" value="ECO:0007669"/>
    <property type="project" value="InterPro"/>
</dbReference>
<sequence length="596" mass="63387">MAPFKLQKPENREILGGDVLAQSLRNLGTEVAFGLHGGHLDAFLIGAHDAGIRLIDTRHETTAVQAAEGYAKIAGKVGVCFVTANSGFSNGLPGLATAFADRSPIFCITSSPPLQDAEMNALQGFHDQVVVAKPITKFAHRVTNVEEIPRIVAYAFRSANTGIKGPALIDFPIDVLFSPPQLHRIAFGAVDVPAASPPAPDPAALDRLLEAWKAAKRPAIISGTGVRGAGNALQKLAETTNTPVFYSNKLSSPIPHGHELRGGPASNLAAFAGQEPADFVLLLAARTGFLLGGRSGAIIPNGITIAQVDLDGGEIGKSHAVDIGIISDVGLFAEAFVAKASDAGFDRNEDWIKKCFALSNSPSPFEKDQKVMPDGQLHPYHAWHQVMTNLPEDSIIMFDGGEAGQWAAMTAELAKPHVVMNSTGYLGFLGNGWGYSIGAAVADPSRLVINCHGDGSAGFHIQELDTIARFDLNILTIIGNNYVWGMSINGQDLIYEKKTSVRPAVQLSKSCKYEVVAQGFNCAGEKVTEYDQLKPTVQKLTKAGPALLNMIVSVKPTTPATLSMVGATDDPNVIVVPYYDNVPRPFFKDQQTNGHA</sequence>
<dbReference type="InterPro" id="IPR045229">
    <property type="entry name" value="TPP_enz"/>
</dbReference>
<dbReference type="OrthoDB" id="10006023at2759"/>
<dbReference type="Gene3D" id="3.40.50.1220">
    <property type="entry name" value="TPP-binding domain"/>
    <property type="match status" value="1"/>
</dbReference>
<dbReference type="Proteomes" id="UP001056384">
    <property type="component" value="Chromosome 1"/>
</dbReference>
<evidence type="ECO:0000313" key="8">
    <source>
        <dbReference type="EMBL" id="USW46921.1"/>
    </source>
</evidence>
<dbReference type="Pfam" id="PF02776">
    <property type="entry name" value="TPP_enzyme_N"/>
    <property type="match status" value="1"/>
</dbReference>
<feature type="domain" description="Thiamine pyrophosphate enzyme TPP-binding" evidence="6">
    <location>
        <begin position="399"/>
        <end position="549"/>
    </location>
</feature>
<proteinExistence type="inferred from homology"/>
<dbReference type="GO" id="GO:0005948">
    <property type="term" value="C:acetolactate synthase complex"/>
    <property type="evidence" value="ECO:0007669"/>
    <property type="project" value="TreeGrafter"/>
</dbReference>
<dbReference type="GO" id="GO:0003984">
    <property type="term" value="F:acetolactate synthase activity"/>
    <property type="evidence" value="ECO:0007669"/>
    <property type="project" value="TreeGrafter"/>
</dbReference>
<dbReference type="GO" id="GO:0000287">
    <property type="term" value="F:magnesium ion binding"/>
    <property type="evidence" value="ECO:0007669"/>
    <property type="project" value="InterPro"/>
</dbReference>
<dbReference type="GO" id="GO:0009097">
    <property type="term" value="P:isoleucine biosynthetic process"/>
    <property type="evidence" value="ECO:0007669"/>
    <property type="project" value="TreeGrafter"/>
</dbReference>
<feature type="domain" description="Thiamine pyrophosphate enzyme N-terminal TPP-binding" evidence="7">
    <location>
        <begin position="16"/>
        <end position="128"/>
    </location>
</feature>
<organism evidence="8 9">
    <name type="scientific">Septoria linicola</name>
    <dbReference type="NCBI Taxonomy" id="215465"/>
    <lineage>
        <taxon>Eukaryota</taxon>
        <taxon>Fungi</taxon>
        <taxon>Dikarya</taxon>
        <taxon>Ascomycota</taxon>
        <taxon>Pezizomycotina</taxon>
        <taxon>Dothideomycetes</taxon>
        <taxon>Dothideomycetidae</taxon>
        <taxon>Mycosphaerellales</taxon>
        <taxon>Mycosphaerellaceae</taxon>
        <taxon>Septoria</taxon>
    </lineage>
</organism>
<dbReference type="Gene3D" id="3.40.50.970">
    <property type="match status" value="2"/>
</dbReference>
<dbReference type="SUPFAM" id="SSF52467">
    <property type="entry name" value="DHS-like NAD/FAD-binding domain"/>
    <property type="match status" value="1"/>
</dbReference>
<dbReference type="GO" id="GO:0009099">
    <property type="term" value="P:L-valine biosynthetic process"/>
    <property type="evidence" value="ECO:0007669"/>
    <property type="project" value="TreeGrafter"/>
</dbReference>
<dbReference type="PANTHER" id="PTHR18968:SF166">
    <property type="entry name" value="2-HYDROXYACYL-COA LYASE 2"/>
    <property type="match status" value="1"/>
</dbReference>
<evidence type="ECO:0000313" key="9">
    <source>
        <dbReference type="Proteomes" id="UP001056384"/>
    </source>
</evidence>
<evidence type="ECO:0000256" key="4">
    <source>
        <dbReference type="RuleBase" id="RU362132"/>
    </source>
</evidence>
<evidence type="ECO:0000259" key="7">
    <source>
        <dbReference type="Pfam" id="PF02776"/>
    </source>
</evidence>
<gene>
    <name evidence="8" type="ORF">Slin15195_G002400</name>
</gene>
<evidence type="ECO:0000259" key="6">
    <source>
        <dbReference type="Pfam" id="PF02775"/>
    </source>
</evidence>